<dbReference type="STRING" id="1121357.SAMN05661109_00374"/>
<sequence>MAGKARSIDGDTRKNVMLLLLKLGPSNAGEIGQHLGLSAAGVRRHLDILVNEHLAEHCEAPGVSGQTQSRGRPAKTYRLTQQGRAQFGHSYDTLALLALDQLREAGGDEAVRALARGRIQHILDDIEPAQGDEGSVEQTTREVAEAFDRNGYAATVTRAGTGIQICQHHCPIAAVATEHPELCEAEHAAISEITGVHVQPLASIAGGHGVCTTNIPLAVKTRTQKERSDT</sequence>
<dbReference type="CDD" id="cd00090">
    <property type="entry name" value="HTH_ARSR"/>
    <property type="match status" value="1"/>
</dbReference>
<evidence type="ECO:0000313" key="3">
    <source>
        <dbReference type="Proteomes" id="UP000198929"/>
    </source>
</evidence>
<dbReference type="InterPro" id="IPR011991">
    <property type="entry name" value="ArsR-like_HTH"/>
</dbReference>
<dbReference type="Pfam" id="PF01022">
    <property type="entry name" value="HTH_5"/>
    <property type="match status" value="1"/>
</dbReference>
<dbReference type="RefSeq" id="WP_092255284.1">
    <property type="nucleotide sequence ID" value="NZ_CP047199.1"/>
</dbReference>
<feature type="domain" description="HTH arsR-type" evidence="1">
    <location>
        <begin position="12"/>
        <end position="54"/>
    </location>
</feature>
<name>A0A1H9PK51_9CORY</name>
<dbReference type="Gene3D" id="1.10.10.10">
    <property type="entry name" value="Winged helix-like DNA-binding domain superfamily/Winged helix DNA-binding domain"/>
    <property type="match status" value="1"/>
</dbReference>
<dbReference type="InterPro" id="IPR001845">
    <property type="entry name" value="HTH_ArsR_DNA-bd_dom"/>
</dbReference>
<dbReference type="InterPro" id="IPR036390">
    <property type="entry name" value="WH_DNA-bd_sf"/>
</dbReference>
<protein>
    <submittedName>
        <fullName evidence="2">Predicted transcriptional regulator, ArsR family</fullName>
    </submittedName>
</protein>
<keyword evidence="3" id="KW-1185">Reference proteome</keyword>
<proteinExistence type="predicted"/>
<evidence type="ECO:0000259" key="1">
    <source>
        <dbReference type="Pfam" id="PF01022"/>
    </source>
</evidence>
<gene>
    <name evidence="2" type="ORF">SAMN05661109_00374</name>
</gene>
<dbReference type="Proteomes" id="UP000198929">
    <property type="component" value="Unassembled WGS sequence"/>
</dbReference>
<dbReference type="SUPFAM" id="SSF46785">
    <property type="entry name" value="Winged helix' DNA-binding domain"/>
    <property type="match status" value="1"/>
</dbReference>
<dbReference type="InterPro" id="IPR036388">
    <property type="entry name" value="WH-like_DNA-bd_sf"/>
</dbReference>
<reference evidence="3" key="1">
    <citation type="submission" date="2016-10" db="EMBL/GenBank/DDBJ databases">
        <authorList>
            <person name="Varghese N."/>
            <person name="Submissions S."/>
        </authorList>
    </citation>
    <scope>NUCLEOTIDE SEQUENCE [LARGE SCALE GENOMIC DNA]</scope>
    <source>
        <strain evidence="3">DSM 20524</strain>
    </source>
</reference>
<dbReference type="GO" id="GO:0003700">
    <property type="term" value="F:DNA-binding transcription factor activity"/>
    <property type="evidence" value="ECO:0007669"/>
    <property type="project" value="InterPro"/>
</dbReference>
<accession>A0A1H9PK51</accession>
<organism evidence="2 3">
    <name type="scientific">Corynebacterium cystitidis DSM 20524</name>
    <dbReference type="NCBI Taxonomy" id="1121357"/>
    <lineage>
        <taxon>Bacteria</taxon>
        <taxon>Bacillati</taxon>
        <taxon>Actinomycetota</taxon>
        <taxon>Actinomycetes</taxon>
        <taxon>Mycobacteriales</taxon>
        <taxon>Corynebacteriaceae</taxon>
        <taxon>Corynebacterium</taxon>
    </lineage>
</organism>
<evidence type="ECO:0000313" key="2">
    <source>
        <dbReference type="EMBL" id="SER48487.1"/>
    </source>
</evidence>
<dbReference type="AlphaFoldDB" id="A0A1H9PK51"/>
<dbReference type="EMBL" id="FOGQ01000001">
    <property type="protein sequence ID" value="SER48487.1"/>
    <property type="molecule type" value="Genomic_DNA"/>
</dbReference>